<name>A0A6P1P438_9BACT</name>
<evidence type="ECO:0000313" key="1">
    <source>
        <dbReference type="EMBL" id="QHL89199.1"/>
    </source>
</evidence>
<evidence type="ECO:0000313" key="2">
    <source>
        <dbReference type="Proteomes" id="UP000464214"/>
    </source>
</evidence>
<dbReference type="Proteomes" id="UP000464214">
    <property type="component" value="Chromosome"/>
</dbReference>
<dbReference type="EMBL" id="CP047897">
    <property type="protein sequence ID" value="QHL89199.1"/>
    <property type="molecule type" value="Genomic_DNA"/>
</dbReference>
<accession>A0A6P1P438</accession>
<evidence type="ECO:0008006" key="3">
    <source>
        <dbReference type="Google" id="ProtNLM"/>
    </source>
</evidence>
<dbReference type="AlphaFoldDB" id="A0A6P1P438"/>
<dbReference type="RefSeq" id="WP_160694324.1">
    <property type="nucleotide sequence ID" value="NZ_CP047897.1"/>
</dbReference>
<reference evidence="1 2" key="1">
    <citation type="submission" date="2020-01" db="EMBL/GenBank/DDBJ databases">
        <authorList>
            <person name="Kim M."/>
        </authorList>
    </citation>
    <scope>NUCLEOTIDE SEQUENCE [LARGE SCALE GENOMIC DNA]</scope>
    <source>
        <strain evidence="1 2">BT10</strain>
    </source>
</reference>
<gene>
    <name evidence="1" type="ORF">GU926_17890</name>
</gene>
<sequence>MPTTAHKAADKLTKEMANALRLNEAEVVKLSKFNRERFQKLAALQQQASQLSQRQEDLQRSQLEQQYHERIFGILNAQQYVQYKRFRENRREFTNPGQALASAR</sequence>
<proteinExistence type="predicted"/>
<protein>
    <recommendedName>
        <fullName evidence="3">DUF4890 domain-containing protein</fullName>
    </recommendedName>
</protein>
<dbReference type="KEGG" id="nib:GU926_17890"/>
<keyword evidence="2" id="KW-1185">Reference proteome</keyword>
<organism evidence="1 2">
    <name type="scientific">Nibribacter ruber</name>
    <dbReference type="NCBI Taxonomy" id="2698458"/>
    <lineage>
        <taxon>Bacteria</taxon>
        <taxon>Pseudomonadati</taxon>
        <taxon>Bacteroidota</taxon>
        <taxon>Cytophagia</taxon>
        <taxon>Cytophagales</taxon>
        <taxon>Hymenobacteraceae</taxon>
        <taxon>Nibribacter</taxon>
    </lineage>
</organism>